<evidence type="ECO:0000313" key="3">
    <source>
        <dbReference type="Proteomes" id="UP000195089"/>
    </source>
</evidence>
<evidence type="ECO:0000256" key="1">
    <source>
        <dbReference type="SAM" id="MobiDB-lite"/>
    </source>
</evidence>
<protein>
    <submittedName>
        <fullName evidence="2">Uncharacterized protein</fullName>
    </submittedName>
</protein>
<organism evidence="2 3">
    <name type="scientific">Bacillus thuringiensis serovar pingluonsis</name>
    <dbReference type="NCBI Taxonomy" id="180881"/>
    <lineage>
        <taxon>Bacteria</taxon>
        <taxon>Bacillati</taxon>
        <taxon>Bacillota</taxon>
        <taxon>Bacilli</taxon>
        <taxon>Bacillales</taxon>
        <taxon>Bacillaceae</taxon>
        <taxon>Bacillus</taxon>
        <taxon>Bacillus cereus group</taxon>
    </lineage>
</organism>
<dbReference type="Proteomes" id="UP000195089">
    <property type="component" value="Unassembled WGS sequence"/>
</dbReference>
<evidence type="ECO:0000313" key="2">
    <source>
        <dbReference type="EMBL" id="OTY42675.1"/>
    </source>
</evidence>
<name>A0A243BAZ9_BACTU</name>
<sequence>MKFKLRVILFLATIFLAIIIFFGLTTRGDNKISKDEFKNIHQGMSIQEVRKIIGGDGEENKLTDTITEITYKSIDGITNGEVKFSFKDDKLFSIGDFAYASSESKTYQSDQNQNSNNSNESLSTTTFPTDNNLEKKIKDIVKSSIGSKSLTNLEINKNMGTATEDDKIAILTIHASDNLTDNMFKQGMWMDTQKILKGVANEKEISEIAFFWQFETVDPYGNKKVDNVMKIIFNRETIDKINFSNFTFENIPKTATTYWEHPSLKKE</sequence>
<proteinExistence type="predicted"/>
<accession>A0A243BAZ9</accession>
<dbReference type="EMBL" id="NFDL01000062">
    <property type="protein sequence ID" value="OTY42675.1"/>
    <property type="molecule type" value="Genomic_DNA"/>
</dbReference>
<feature type="region of interest" description="Disordered" evidence="1">
    <location>
        <begin position="105"/>
        <end position="130"/>
    </location>
</feature>
<gene>
    <name evidence="2" type="ORF">BK742_17035</name>
</gene>
<comment type="caution">
    <text evidence="2">The sequence shown here is derived from an EMBL/GenBank/DDBJ whole genome shotgun (WGS) entry which is preliminary data.</text>
</comment>
<feature type="compositionally biased region" description="Low complexity" evidence="1">
    <location>
        <begin position="108"/>
        <end position="126"/>
    </location>
</feature>
<dbReference type="RefSeq" id="WP_088119784.1">
    <property type="nucleotide sequence ID" value="NZ_NFDL01000062.1"/>
</dbReference>
<dbReference type="AlphaFoldDB" id="A0A243BAZ9"/>
<reference evidence="2 3" key="1">
    <citation type="submission" date="2016-10" db="EMBL/GenBank/DDBJ databases">
        <title>Comparative genomics of Bacillus thuringiensis reveals a path to pathogens against multiple invertebrate hosts.</title>
        <authorList>
            <person name="Zheng J."/>
            <person name="Gao Q."/>
            <person name="Liu H."/>
            <person name="Peng D."/>
            <person name="Ruan L."/>
            <person name="Sun M."/>
        </authorList>
    </citation>
    <scope>NUCLEOTIDE SEQUENCE [LARGE SCALE GENOMIC DNA]</scope>
    <source>
        <strain evidence="2">BGSC 4BX1</strain>
    </source>
</reference>
<dbReference type="Gene3D" id="3.10.450.730">
    <property type="entry name" value="BLIP domain"/>
    <property type="match status" value="1"/>
</dbReference>